<gene>
    <name evidence="5" type="ORF">JYB65_07375</name>
</gene>
<evidence type="ECO:0000256" key="2">
    <source>
        <dbReference type="ARBA" id="ARBA00022723"/>
    </source>
</evidence>
<sequence>MEKLKILADSAKYDVSCSSSGAERKNTGKLGNVFASGICHSWSADGRCISLLKVLFTNKCVYDCQYCVNRRSVETERASFEPQELADLTMEFYRRNYIEGLFLSSAVEVSPDYTAERILKCLTMLRYEYGFAGYIHAKIIPGVSKELLHAIGMVADRLSVNIELPTEESLQRLAPQKKPRAIFVPMKQITNTLIEQKSLKGPGTMFKGQNLNSNLNYLEPEGKNITMGDGSLADLTQGPYGKLQRSDGNTLIRETPFKYKEKFAPAGQTTQMIIGAGTETDRQIVKTSESLYRTFKMKRVYFSAYIPVSDSPLLPSVFNAPPLRREHRLYQADWLLRFYGFQAEEMFNDENPNLDLELDPKITWALRNIERFPVEVNKASMEELLRIPGVGTISALRIVRQRKVAAVKYEDLKKMGVVLKRASYFLTCSGKYYGGKDLIPEYIRGKALEAENIRNNLLPIDDEVQISMFTPGIFTPGLSTQSPKKGLDSTQGRLSGNKILPNIKAGEQHGLLI</sequence>
<dbReference type="Proteomes" id="UP000664545">
    <property type="component" value="Unassembled WGS sequence"/>
</dbReference>
<reference evidence="5" key="1">
    <citation type="submission" date="2021-02" db="EMBL/GenBank/DDBJ databases">
        <title>Abyssanaerobacter marinus gen.nov., sp., nov, anaerobic bacterium isolated from the Onnuri vent field of Indian Ocean and suggestion of Mogibacteriaceae fam. nov., and proposal of reclassification of ambiguous this family's genus member.</title>
        <authorList>
            <person name="Kim Y.J."/>
            <person name="Yang J.-A."/>
        </authorList>
    </citation>
    <scope>NUCLEOTIDE SEQUENCE</scope>
    <source>
        <strain evidence="5">DSM 2634</strain>
    </source>
</reference>
<dbReference type="Gene3D" id="3.20.20.70">
    <property type="entry name" value="Aldolase class I"/>
    <property type="match status" value="1"/>
</dbReference>
<keyword evidence="4" id="KW-0411">Iron-sulfur</keyword>
<dbReference type="NCBIfam" id="TIGR03916">
    <property type="entry name" value="rSAM_link_UDG"/>
    <property type="match status" value="1"/>
</dbReference>
<dbReference type="EMBL" id="JAFJZZ010000002">
    <property type="protein sequence ID" value="MBN7773178.1"/>
    <property type="molecule type" value="Genomic_DNA"/>
</dbReference>
<dbReference type="SUPFAM" id="SSF47781">
    <property type="entry name" value="RuvA domain 2-like"/>
    <property type="match status" value="1"/>
</dbReference>
<protein>
    <submittedName>
        <fullName evidence="5">DNA modification/repair radical SAM protein</fullName>
    </submittedName>
</protein>
<dbReference type="SUPFAM" id="SSF102114">
    <property type="entry name" value="Radical SAM enzymes"/>
    <property type="match status" value="1"/>
</dbReference>
<dbReference type="PANTHER" id="PTHR21180">
    <property type="entry name" value="ENDONUCLEASE/EXONUCLEASE/PHOSPHATASE FAMILY DOMAIN-CONTAINING PROTEIN 1"/>
    <property type="match status" value="1"/>
</dbReference>
<accession>A0A939D9H1</accession>
<dbReference type="InterPro" id="IPR007197">
    <property type="entry name" value="rSAM"/>
</dbReference>
<evidence type="ECO:0000313" key="5">
    <source>
        <dbReference type="EMBL" id="MBN7773178.1"/>
    </source>
</evidence>
<keyword evidence="6" id="KW-1185">Reference proteome</keyword>
<dbReference type="AlphaFoldDB" id="A0A939D9H1"/>
<organism evidence="5 6">
    <name type="scientific">Clostridium aminobutyricum</name>
    <dbReference type="NCBI Taxonomy" id="33953"/>
    <lineage>
        <taxon>Bacteria</taxon>
        <taxon>Bacillati</taxon>
        <taxon>Bacillota</taxon>
        <taxon>Clostridia</taxon>
        <taxon>Eubacteriales</taxon>
        <taxon>Clostridiaceae</taxon>
        <taxon>Clostridium</taxon>
    </lineage>
</organism>
<keyword evidence="1" id="KW-0949">S-adenosyl-L-methionine</keyword>
<dbReference type="InterPro" id="IPR051675">
    <property type="entry name" value="Endo/Exo/Phosphatase_dom_1"/>
</dbReference>
<evidence type="ECO:0000256" key="4">
    <source>
        <dbReference type="ARBA" id="ARBA00023014"/>
    </source>
</evidence>
<evidence type="ECO:0000256" key="1">
    <source>
        <dbReference type="ARBA" id="ARBA00022691"/>
    </source>
</evidence>
<evidence type="ECO:0000313" key="6">
    <source>
        <dbReference type="Proteomes" id="UP000664545"/>
    </source>
</evidence>
<dbReference type="InterPro" id="IPR013785">
    <property type="entry name" value="Aldolase_TIM"/>
</dbReference>
<dbReference type="GO" id="GO:0003824">
    <property type="term" value="F:catalytic activity"/>
    <property type="evidence" value="ECO:0007669"/>
    <property type="project" value="InterPro"/>
</dbReference>
<dbReference type="InterPro" id="IPR023874">
    <property type="entry name" value="DNA_rSAM_put"/>
</dbReference>
<dbReference type="SFLD" id="SFLDS00029">
    <property type="entry name" value="Radical_SAM"/>
    <property type="match status" value="1"/>
</dbReference>
<keyword evidence="2" id="KW-0479">Metal-binding</keyword>
<dbReference type="GO" id="GO:0051536">
    <property type="term" value="F:iron-sulfur cluster binding"/>
    <property type="evidence" value="ECO:0007669"/>
    <property type="project" value="UniProtKB-KW"/>
</dbReference>
<dbReference type="Gene3D" id="1.10.150.320">
    <property type="entry name" value="Photosystem II 12 kDa extrinsic protein"/>
    <property type="match status" value="1"/>
</dbReference>
<dbReference type="SFLD" id="SFLDG01102">
    <property type="entry name" value="Uncharacterised_Radical_SAM_Su"/>
    <property type="match status" value="1"/>
</dbReference>
<proteinExistence type="predicted"/>
<keyword evidence="3" id="KW-0408">Iron</keyword>
<dbReference type="InterPro" id="IPR010994">
    <property type="entry name" value="RuvA_2-like"/>
</dbReference>
<dbReference type="InterPro" id="IPR058240">
    <property type="entry name" value="rSAM_sf"/>
</dbReference>
<comment type="caution">
    <text evidence="5">The sequence shown here is derived from an EMBL/GenBank/DDBJ whole genome shotgun (WGS) entry which is preliminary data.</text>
</comment>
<dbReference type="PANTHER" id="PTHR21180:SF9">
    <property type="entry name" value="TYPE II SECRETION SYSTEM PROTEIN K"/>
    <property type="match status" value="1"/>
</dbReference>
<evidence type="ECO:0000256" key="3">
    <source>
        <dbReference type="ARBA" id="ARBA00023004"/>
    </source>
</evidence>
<dbReference type="RefSeq" id="WP_206582218.1">
    <property type="nucleotide sequence ID" value="NZ_JAFJZZ010000002.1"/>
</dbReference>
<dbReference type="GO" id="GO:0046872">
    <property type="term" value="F:metal ion binding"/>
    <property type="evidence" value="ECO:0007669"/>
    <property type="project" value="UniProtKB-KW"/>
</dbReference>
<name>A0A939D9H1_CLOAM</name>